<accession>A0A2T3IEI8</accession>
<dbReference type="AlphaFoldDB" id="A0A2T3IEI8"/>
<evidence type="ECO:0008006" key="3">
    <source>
        <dbReference type="Google" id="ProtNLM"/>
    </source>
</evidence>
<proteinExistence type="predicted"/>
<dbReference type="EMBL" id="PYMK01000038">
    <property type="protein sequence ID" value="PSU22467.1"/>
    <property type="molecule type" value="Genomic_DNA"/>
</dbReference>
<evidence type="ECO:0000313" key="2">
    <source>
        <dbReference type="Proteomes" id="UP000240254"/>
    </source>
</evidence>
<dbReference type="Proteomes" id="UP000240254">
    <property type="component" value="Unassembled WGS sequence"/>
</dbReference>
<dbReference type="RefSeq" id="WP_065176936.1">
    <property type="nucleotide sequence ID" value="NZ_LZFA01000040.1"/>
</dbReference>
<comment type="caution">
    <text evidence="1">The sequence shown here is derived from an EMBL/GenBank/DDBJ whole genome shotgun (WGS) entry which is preliminary data.</text>
</comment>
<evidence type="ECO:0000313" key="1">
    <source>
        <dbReference type="EMBL" id="PSU22467.1"/>
    </source>
</evidence>
<reference evidence="1 2" key="1">
    <citation type="submission" date="2018-03" db="EMBL/GenBank/DDBJ databases">
        <title>Whole genome sequencing of Histamine producing bacteria.</title>
        <authorList>
            <person name="Butler K."/>
        </authorList>
    </citation>
    <scope>NUCLEOTIDE SEQUENCE [LARGE SCALE GENOMIC DNA]</scope>
    <source>
        <strain evidence="1 2">BS2</strain>
    </source>
</reference>
<organism evidence="1 2">
    <name type="scientific">Photobacterium aquimaris</name>
    <dbReference type="NCBI Taxonomy" id="512643"/>
    <lineage>
        <taxon>Bacteria</taxon>
        <taxon>Pseudomonadati</taxon>
        <taxon>Pseudomonadota</taxon>
        <taxon>Gammaproteobacteria</taxon>
        <taxon>Vibrionales</taxon>
        <taxon>Vibrionaceae</taxon>
        <taxon>Photobacterium</taxon>
    </lineage>
</organism>
<gene>
    <name evidence="1" type="ORF">CTM88_20415</name>
</gene>
<sequence>MTKGLELRRRSLERFINCKSETVHMYLNERGGQLYGAIERVATMYQYTDDNAEHRAAVEANFKPLFEDLLSSINEIEREGKSFARANKKLDKQKIVVPEHYNHQVPFTHWLFNDVIDSLEKIDSMVSRLEVYWIRGIIDDSQMRNIRIRSIRPFGQFTNRVYEITNKLRSVSNGGRMRDQVRRQVTTSFLEDIPEYDGDISAMDAAVPTKTNSTESIAVTDVPTNNTSDVPVADVAEMALPQAQPHPDDAGTERNV</sequence>
<protein>
    <recommendedName>
        <fullName evidence="3">DUF1845 domain-containing protein</fullName>
    </recommendedName>
</protein>
<name>A0A2T3IEI8_9GAMM</name>